<dbReference type="InterPro" id="IPR003680">
    <property type="entry name" value="Flavodoxin_fold"/>
</dbReference>
<evidence type="ECO:0000313" key="4">
    <source>
        <dbReference type="EMBL" id="TDU28787.1"/>
    </source>
</evidence>
<evidence type="ECO:0000256" key="1">
    <source>
        <dbReference type="ARBA" id="ARBA00006252"/>
    </source>
</evidence>
<proteinExistence type="inferred from homology"/>
<accession>A0A4S3K3R2</accession>
<dbReference type="Proteomes" id="UP000295341">
    <property type="component" value="Unassembled WGS sequence"/>
</dbReference>
<evidence type="ECO:0000259" key="3">
    <source>
        <dbReference type="Pfam" id="PF02525"/>
    </source>
</evidence>
<dbReference type="InterPro" id="IPR029039">
    <property type="entry name" value="Flavoprotein-like_sf"/>
</dbReference>
<keyword evidence="5" id="KW-1185">Reference proteome</keyword>
<evidence type="ECO:0000256" key="2">
    <source>
        <dbReference type="ARBA" id="ARBA00023002"/>
    </source>
</evidence>
<feature type="domain" description="Flavodoxin-like fold" evidence="3">
    <location>
        <begin position="1"/>
        <end position="206"/>
    </location>
</feature>
<dbReference type="PANTHER" id="PTHR10204">
    <property type="entry name" value="NAD P H OXIDOREDUCTASE-RELATED"/>
    <property type="match status" value="1"/>
</dbReference>
<sequence>MKVLFVHAHSEADSFVSAMRDSAKAAFEERGDTVTVSDLYAMKFNPVSGPEDFGQRSDPGHLTYALEQRHGYENGTIAEDIKTEIGKVLDADIVGFTFPLYWFGTPAILKGWIDRVFISGTFYGGKRLYGNGGMAGKKAFAAFSLGGREYMFGEDSLHGPLATGMMKHFFQGTLGYAGFSVVEPFIAHHVPYLPLDQRQKCLAELRDYVLSFDRLPIMPMPDLKNFGPRFEPLGKPA</sequence>
<organism evidence="4 5">
    <name type="scientific">Panacagrimonas perspica</name>
    <dbReference type="NCBI Taxonomy" id="381431"/>
    <lineage>
        <taxon>Bacteria</taxon>
        <taxon>Pseudomonadati</taxon>
        <taxon>Pseudomonadota</taxon>
        <taxon>Gammaproteobacteria</taxon>
        <taxon>Nevskiales</taxon>
        <taxon>Nevskiaceae</taxon>
        <taxon>Panacagrimonas</taxon>
    </lineage>
</organism>
<dbReference type="GO" id="GO:0005829">
    <property type="term" value="C:cytosol"/>
    <property type="evidence" value="ECO:0007669"/>
    <property type="project" value="TreeGrafter"/>
</dbReference>
<evidence type="ECO:0000313" key="5">
    <source>
        <dbReference type="Proteomes" id="UP000295341"/>
    </source>
</evidence>
<dbReference type="EMBL" id="SOBT01000009">
    <property type="protein sequence ID" value="TDU28787.1"/>
    <property type="molecule type" value="Genomic_DNA"/>
</dbReference>
<protein>
    <submittedName>
        <fullName evidence="4">NAD(P)H dehydrogenase (Quinone)</fullName>
    </submittedName>
</protein>
<dbReference type="SUPFAM" id="SSF52218">
    <property type="entry name" value="Flavoproteins"/>
    <property type="match status" value="1"/>
</dbReference>
<reference evidence="4 5" key="1">
    <citation type="submission" date="2019-03" db="EMBL/GenBank/DDBJ databases">
        <title>Genomic Encyclopedia of Type Strains, Phase IV (KMG-IV): sequencing the most valuable type-strain genomes for metagenomic binning, comparative biology and taxonomic classification.</title>
        <authorList>
            <person name="Goeker M."/>
        </authorList>
    </citation>
    <scope>NUCLEOTIDE SEQUENCE [LARGE SCALE GENOMIC DNA]</scope>
    <source>
        <strain evidence="4 5">DSM 26377</strain>
    </source>
</reference>
<dbReference type="RefSeq" id="WP_133882310.1">
    <property type="nucleotide sequence ID" value="NZ_MWIN01000018.1"/>
</dbReference>
<dbReference type="Gene3D" id="3.40.50.360">
    <property type="match status" value="1"/>
</dbReference>
<dbReference type="OrthoDB" id="9798454at2"/>
<comment type="caution">
    <text evidence="4">The sequence shown here is derived from an EMBL/GenBank/DDBJ whole genome shotgun (WGS) entry which is preliminary data.</text>
</comment>
<dbReference type="Pfam" id="PF02525">
    <property type="entry name" value="Flavodoxin_2"/>
    <property type="match status" value="1"/>
</dbReference>
<gene>
    <name evidence="4" type="ORF">DFR24_3167</name>
</gene>
<dbReference type="InterPro" id="IPR051545">
    <property type="entry name" value="NAD(P)H_dehydrogenase_qn"/>
</dbReference>
<dbReference type="GO" id="GO:0003955">
    <property type="term" value="F:NAD(P)H dehydrogenase (quinone) activity"/>
    <property type="evidence" value="ECO:0007669"/>
    <property type="project" value="TreeGrafter"/>
</dbReference>
<dbReference type="PANTHER" id="PTHR10204:SF34">
    <property type="entry name" value="NAD(P)H DEHYDROGENASE [QUINONE] 1 ISOFORM 1"/>
    <property type="match status" value="1"/>
</dbReference>
<name>A0A4S3K3R2_9GAMM</name>
<dbReference type="AlphaFoldDB" id="A0A4S3K3R2"/>
<keyword evidence="2" id="KW-0560">Oxidoreductase</keyword>
<comment type="similarity">
    <text evidence="1">Belongs to the NAD(P)H dehydrogenase (quinone) family.</text>
</comment>